<comment type="caution">
    <text evidence="1">The sequence shown here is derived from an EMBL/GenBank/DDBJ whole genome shotgun (WGS) entry which is preliminary data.</text>
</comment>
<dbReference type="Proteomes" id="UP000813824">
    <property type="component" value="Unassembled WGS sequence"/>
</dbReference>
<gene>
    <name evidence="1" type="ORF">BXZ70DRAFT_1006732</name>
</gene>
<sequence>MNMVHQRLPTETLDNVLRLIPETDKATLKICTLLSRTLCGIAQPHLFYRISLNIGDETRDIASFIRFLKENPRFSFYVRKLLVGFVTGDSAPLEGQRFLTAEKLGSVLECLRRVHSLDLRFVTIRAIGKSIDSYLRKFTRVDLSRLSIDCTRDSDDEGLVEILALFGEVDDLVTDGLPVPDEIRWAGIQALLPEGESRKQSPTDYSYIKALKLRLSTTQLRLTAFPSQFDNGGSGTFLRILQNTSVVHNMTSLSLSISTREQLNSLAQFLKSGCPSLSFCTLDIQLAYYNSQRRVALEPFELAFLSPCHGLMDLTIKTSVLTN</sequence>
<protein>
    <recommendedName>
        <fullName evidence="3">F-box domain-containing protein</fullName>
    </recommendedName>
</protein>
<evidence type="ECO:0000313" key="1">
    <source>
        <dbReference type="EMBL" id="KAH8102110.1"/>
    </source>
</evidence>
<accession>A0A8K0UQF6</accession>
<dbReference type="AlphaFoldDB" id="A0A8K0UQF6"/>
<organism evidence="1 2">
    <name type="scientific">Cristinia sonorae</name>
    <dbReference type="NCBI Taxonomy" id="1940300"/>
    <lineage>
        <taxon>Eukaryota</taxon>
        <taxon>Fungi</taxon>
        <taxon>Dikarya</taxon>
        <taxon>Basidiomycota</taxon>
        <taxon>Agaricomycotina</taxon>
        <taxon>Agaricomycetes</taxon>
        <taxon>Agaricomycetidae</taxon>
        <taxon>Agaricales</taxon>
        <taxon>Pleurotineae</taxon>
        <taxon>Stephanosporaceae</taxon>
        <taxon>Cristinia</taxon>
    </lineage>
</organism>
<dbReference type="OrthoDB" id="10674121at2759"/>
<reference evidence="1" key="1">
    <citation type="journal article" date="2021" name="New Phytol.">
        <title>Evolutionary innovations through gain and loss of genes in the ectomycorrhizal Boletales.</title>
        <authorList>
            <person name="Wu G."/>
            <person name="Miyauchi S."/>
            <person name="Morin E."/>
            <person name="Kuo A."/>
            <person name="Drula E."/>
            <person name="Varga T."/>
            <person name="Kohler A."/>
            <person name="Feng B."/>
            <person name="Cao Y."/>
            <person name="Lipzen A."/>
            <person name="Daum C."/>
            <person name="Hundley H."/>
            <person name="Pangilinan J."/>
            <person name="Johnson J."/>
            <person name="Barry K."/>
            <person name="LaButti K."/>
            <person name="Ng V."/>
            <person name="Ahrendt S."/>
            <person name="Min B."/>
            <person name="Choi I.G."/>
            <person name="Park H."/>
            <person name="Plett J.M."/>
            <person name="Magnuson J."/>
            <person name="Spatafora J.W."/>
            <person name="Nagy L.G."/>
            <person name="Henrissat B."/>
            <person name="Grigoriev I.V."/>
            <person name="Yang Z.L."/>
            <person name="Xu J."/>
            <person name="Martin F.M."/>
        </authorList>
    </citation>
    <scope>NUCLEOTIDE SEQUENCE</scope>
    <source>
        <strain evidence="1">KKN 215</strain>
    </source>
</reference>
<evidence type="ECO:0008006" key="3">
    <source>
        <dbReference type="Google" id="ProtNLM"/>
    </source>
</evidence>
<proteinExistence type="predicted"/>
<dbReference type="EMBL" id="JAEVFJ010000010">
    <property type="protein sequence ID" value="KAH8102110.1"/>
    <property type="molecule type" value="Genomic_DNA"/>
</dbReference>
<keyword evidence="2" id="KW-1185">Reference proteome</keyword>
<name>A0A8K0UQF6_9AGAR</name>
<evidence type="ECO:0000313" key="2">
    <source>
        <dbReference type="Proteomes" id="UP000813824"/>
    </source>
</evidence>